<dbReference type="Gene3D" id="4.10.1240.10">
    <property type="entry name" value="GPCR, family 2, extracellular hormone receptor domain"/>
    <property type="match status" value="1"/>
</dbReference>
<keyword evidence="6 13" id="KW-1133">Transmembrane helix</keyword>
<evidence type="ECO:0000256" key="1">
    <source>
        <dbReference type="ARBA" id="ARBA00004651"/>
    </source>
</evidence>
<dbReference type="InterPro" id="IPR001879">
    <property type="entry name" value="GPCR_2_extracellular_dom"/>
</dbReference>
<comment type="subcellular location">
    <subcellularLocation>
        <location evidence="1">Cell membrane</location>
        <topology evidence="1">Multi-pass membrane protein</topology>
    </subcellularLocation>
</comment>
<sequence length="502" mass="57661">MNLVNCLALFIVWHAHAVSGRHANCHFLYELQMAEKECLGILADELPPHTKGCRGMWDNFSCWHHANFGEVVVNTCPTALKNLFTRDGIINRNCTTEGWSDVYPSIDSICFEPTLNAEKLVFYTVMKTLYTLGHSLSLIALITGSTILCLFRKLHCTRNYIHLNLFFSFILRAIAVLVKDAILFSHENVECTKQPSLIGCKASLIIFNYFIMANFYWLLVEGLYLHTLLMVIFSENRHFIIYLLIGWGFPTVFVIPWIVCRIYLEDTGCWERNDAPIPWRVINWPIMASVILNFILFISIIRILVQKLRCPDVGGNDQSQYRRLAKSTLLLIPLFGINYVVFVYFIDNENGEMENYKIFFDLGLGSFQGLVVAILYCFLNSEVQGELKRKWRSLRLKRYIGRDYRLHSSSISRNGTENMAQFHRNSRAQSFLQTETTVVNCGPETSQWAGEEIGSLTARPEEREVPGTPRARLRSFKVTQMPRAGAFSIIIRLSKAEEKMGL</sequence>
<evidence type="ECO:0000256" key="7">
    <source>
        <dbReference type="ARBA" id="ARBA00023040"/>
    </source>
</evidence>
<dbReference type="InterPro" id="IPR000832">
    <property type="entry name" value="GPCR_2_secretin-like"/>
</dbReference>
<keyword evidence="3" id="KW-1003">Cell membrane</keyword>
<dbReference type="InterPro" id="IPR036445">
    <property type="entry name" value="GPCR_2_extracell_dom_sf"/>
</dbReference>
<keyword evidence="10" id="KW-0675">Receptor</keyword>
<dbReference type="Gene3D" id="1.20.1070.10">
    <property type="entry name" value="Rhodopsin 7-helix transmembrane proteins"/>
    <property type="match status" value="1"/>
</dbReference>
<feature type="transmembrane region" description="Helical" evidence="13">
    <location>
        <begin position="239"/>
        <end position="264"/>
    </location>
</feature>
<evidence type="ECO:0000256" key="14">
    <source>
        <dbReference type="SAM" id="SignalP"/>
    </source>
</evidence>
<dbReference type="SUPFAM" id="SSF111418">
    <property type="entry name" value="Hormone receptor domain"/>
    <property type="match status" value="1"/>
</dbReference>
<reference evidence="17 18" key="1">
    <citation type="submission" date="2023-09" db="EMBL/GenBank/DDBJ databases">
        <authorList>
            <person name="Wang M."/>
        </authorList>
    </citation>
    <scope>NUCLEOTIDE SEQUENCE [LARGE SCALE GENOMIC DNA]</scope>
    <source>
        <strain evidence="17">GT-2023</strain>
        <tissue evidence="17">Liver</tissue>
    </source>
</reference>
<dbReference type="Pfam" id="PF00002">
    <property type="entry name" value="7tm_2"/>
    <property type="match status" value="1"/>
</dbReference>
<feature type="signal peptide" evidence="14">
    <location>
        <begin position="1"/>
        <end position="17"/>
    </location>
</feature>
<evidence type="ECO:0000256" key="3">
    <source>
        <dbReference type="ARBA" id="ARBA00022475"/>
    </source>
</evidence>
<comment type="similarity">
    <text evidence="2">Belongs to the G-protein coupled receptor 2 family.</text>
</comment>
<evidence type="ECO:0000256" key="2">
    <source>
        <dbReference type="ARBA" id="ARBA00005314"/>
    </source>
</evidence>
<dbReference type="Proteomes" id="UP001558613">
    <property type="component" value="Unassembled WGS sequence"/>
</dbReference>
<evidence type="ECO:0000256" key="9">
    <source>
        <dbReference type="ARBA" id="ARBA00023157"/>
    </source>
</evidence>
<evidence type="ECO:0000256" key="4">
    <source>
        <dbReference type="ARBA" id="ARBA00022692"/>
    </source>
</evidence>
<dbReference type="PRINTS" id="PR00249">
    <property type="entry name" value="GPCRSECRETIN"/>
</dbReference>
<keyword evidence="9" id="KW-1015">Disulfide bond</keyword>
<evidence type="ECO:0000256" key="5">
    <source>
        <dbReference type="ARBA" id="ARBA00022729"/>
    </source>
</evidence>
<keyword evidence="8 13" id="KW-0472">Membrane</keyword>
<feature type="transmembrane region" description="Helical" evidence="13">
    <location>
        <begin position="196"/>
        <end position="219"/>
    </location>
</feature>
<dbReference type="PROSITE" id="PS00649">
    <property type="entry name" value="G_PROTEIN_RECEP_F2_1"/>
    <property type="match status" value="1"/>
</dbReference>
<proteinExistence type="inferred from homology"/>
<feature type="transmembrane region" description="Helical" evidence="13">
    <location>
        <begin position="326"/>
        <end position="346"/>
    </location>
</feature>
<dbReference type="SUPFAM" id="SSF81321">
    <property type="entry name" value="Family A G protein-coupled receptor-like"/>
    <property type="match status" value="1"/>
</dbReference>
<dbReference type="PRINTS" id="PR01155">
    <property type="entry name" value="VIP2RECEPTOR"/>
</dbReference>
<keyword evidence="11" id="KW-0325">Glycoprotein</keyword>
<dbReference type="PROSITE" id="PS50261">
    <property type="entry name" value="G_PROTEIN_RECEP_F2_4"/>
    <property type="match status" value="1"/>
</dbReference>
<dbReference type="CDD" id="cd15986">
    <property type="entry name" value="7tmB1_VIP-R2"/>
    <property type="match status" value="1"/>
</dbReference>
<keyword evidence="7" id="KW-0297">G-protein coupled receptor</keyword>
<feature type="transmembrane region" description="Helical" evidence="13">
    <location>
        <begin position="284"/>
        <end position="305"/>
    </location>
</feature>
<keyword evidence="18" id="KW-1185">Reference proteome</keyword>
<feature type="domain" description="G-protein coupled receptors family 2 profile 1" evidence="15">
    <location>
        <begin position="37"/>
        <end position="114"/>
    </location>
</feature>
<dbReference type="PRINTS" id="PR00491">
    <property type="entry name" value="VASOACTVEIPR"/>
</dbReference>
<evidence type="ECO:0000256" key="6">
    <source>
        <dbReference type="ARBA" id="ARBA00022989"/>
    </source>
</evidence>
<feature type="transmembrane region" description="Helical" evidence="13">
    <location>
        <begin position="163"/>
        <end position="184"/>
    </location>
</feature>
<dbReference type="InterPro" id="IPR047035">
    <property type="entry name" value="VIP-R2_7TM"/>
</dbReference>
<feature type="domain" description="G-protein coupled receptors family 2 profile 2" evidence="16">
    <location>
        <begin position="126"/>
        <end position="380"/>
    </location>
</feature>
<evidence type="ECO:0000256" key="8">
    <source>
        <dbReference type="ARBA" id="ARBA00023136"/>
    </source>
</evidence>
<keyword evidence="4 13" id="KW-0812">Transmembrane</keyword>
<dbReference type="PROSITE" id="PS00650">
    <property type="entry name" value="G_PROTEIN_RECEP_F2_2"/>
    <property type="match status" value="1"/>
</dbReference>
<name>A0ABR3L7Y3_9TELE</name>
<evidence type="ECO:0008006" key="19">
    <source>
        <dbReference type="Google" id="ProtNLM"/>
    </source>
</evidence>
<keyword evidence="5 14" id="KW-0732">Signal</keyword>
<accession>A0ABR3L7Y3</accession>
<keyword evidence="12" id="KW-0807">Transducer</keyword>
<dbReference type="PANTHER" id="PTHR45620:SF22">
    <property type="entry name" value="VASOACTIVE INTESTINAL POLYPEPTIDE RECEPTOR 2"/>
    <property type="match status" value="1"/>
</dbReference>
<evidence type="ECO:0000313" key="17">
    <source>
        <dbReference type="EMBL" id="KAL1248515.1"/>
    </source>
</evidence>
<dbReference type="SMART" id="SM00008">
    <property type="entry name" value="HormR"/>
    <property type="match status" value="1"/>
</dbReference>
<dbReference type="InterPro" id="IPR002284">
    <property type="entry name" value="GPCR_2_VIP_rcpt_2"/>
</dbReference>
<comment type="caution">
    <text evidence="17">The sequence shown here is derived from an EMBL/GenBank/DDBJ whole genome shotgun (WGS) entry which is preliminary data.</text>
</comment>
<dbReference type="InterPro" id="IPR017983">
    <property type="entry name" value="GPCR_2_secretin-like_CS"/>
</dbReference>
<dbReference type="EMBL" id="JAYMGO010000024">
    <property type="protein sequence ID" value="KAL1248515.1"/>
    <property type="molecule type" value="Genomic_DNA"/>
</dbReference>
<dbReference type="PANTHER" id="PTHR45620">
    <property type="entry name" value="PDF RECEPTOR-LIKE PROTEIN-RELATED"/>
    <property type="match status" value="1"/>
</dbReference>
<evidence type="ECO:0000256" key="13">
    <source>
        <dbReference type="SAM" id="Phobius"/>
    </source>
</evidence>
<evidence type="ECO:0000259" key="15">
    <source>
        <dbReference type="PROSITE" id="PS50227"/>
    </source>
</evidence>
<evidence type="ECO:0000313" key="18">
    <source>
        <dbReference type="Proteomes" id="UP001558613"/>
    </source>
</evidence>
<evidence type="ECO:0000256" key="12">
    <source>
        <dbReference type="ARBA" id="ARBA00023224"/>
    </source>
</evidence>
<evidence type="ECO:0000256" key="11">
    <source>
        <dbReference type="ARBA" id="ARBA00023180"/>
    </source>
</evidence>
<feature type="transmembrane region" description="Helical" evidence="13">
    <location>
        <begin position="358"/>
        <end position="379"/>
    </location>
</feature>
<protein>
    <recommendedName>
        <fullName evidence="19">Vasoactive intestinal peptide receptor 2</fullName>
    </recommendedName>
</protein>
<organism evidence="17 18">
    <name type="scientific">Cirrhinus molitorella</name>
    <name type="common">mud carp</name>
    <dbReference type="NCBI Taxonomy" id="172907"/>
    <lineage>
        <taxon>Eukaryota</taxon>
        <taxon>Metazoa</taxon>
        <taxon>Chordata</taxon>
        <taxon>Craniata</taxon>
        <taxon>Vertebrata</taxon>
        <taxon>Euteleostomi</taxon>
        <taxon>Actinopterygii</taxon>
        <taxon>Neopterygii</taxon>
        <taxon>Teleostei</taxon>
        <taxon>Ostariophysi</taxon>
        <taxon>Cypriniformes</taxon>
        <taxon>Cyprinidae</taxon>
        <taxon>Labeoninae</taxon>
        <taxon>Labeonini</taxon>
        <taxon>Cirrhinus</taxon>
    </lineage>
</organism>
<evidence type="ECO:0000256" key="10">
    <source>
        <dbReference type="ARBA" id="ARBA00023170"/>
    </source>
</evidence>
<evidence type="ECO:0000259" key="16">
    <source>
        <dbReference type="PROSITE" id="PS50261"/>
    </source>
</evidence>
<dbReference type="InterPro" id="IPR001571">
    <property type="entry name" value="GPCR_2_VIP_rcpt"/>
</dbReference>
<feature type="chain" id="PRO_5046027944" description="Vasoactive intestinal peptide receptor 2" evidence="14">
    <location>
        <begin position="18"/>
        <end position="502"/>
    </location>
</feature>
<dbReference type="InterPro" id="IPR017981">
    <property type="entry name" value="GPCR_2-like_7TM"/>
</dbReference>
<dbReference type="PROSITE" id="PS50227">
    <property type="entry name" value="G_PROTEIN_RECEP_F2_3"/>
    <property type="match status" value="1"/>
</dbReference>
<gene>
    <name evidence="17" type="ORF">QQF64_021833</name>
</gene>
<dbReference type="InterPro" id="IPR050332">
    <property type="entry name" value="GPCR_2"/>
</dbReference>
<dbReference type="Pfam" id="PF02793">
    <property type="entry name" value="HRM"/>
    <property type="match status" value="1"/>
</dbReference>
<feature type="transmembrane region" description="Helical" evidence="13">
    <location>
        <begin position="129"/>
        <end position="151"/>
    </location>
</feature>